<dbReference type="EMBL" id="AP018227">
    <property type="protein sequence ID" value="BAY81437.1"/>
    <property type="molecule type" value="Genomic_DNA"/>
</dbReference>
<comment type="similarity">
    <text evidence="1">Belongs to the bacterial solute-binding protein 1 family.</text>
</comment>
<dbReference type="PANTHER" id="PTHR30006:SF15">
    <property type="entry name" value="IRON-UTILIZATION PERIPLASMIC PROTEIN"/>
    <property type="match status" value="1"/>
</dbReference>
<dbReference type="CDD" id="cd13543">
    <property type="entry name" value="PBP2_Fbp"/>
    <property type="match status" value="1"/>
</dbReference>
<dbReference type="Gene3D" id="3.40.190.10">
    <property type="entry name" value="Periplasmic binding protein-like II"/>
    <property type="match status" value="2"/>
</dbReference>
<feature type="binding site" evidence="4">
    <location>
        <position position="228"/>
    </location>
    <ligand>
        <name>Fe cation</name>
        <dbReference type="ChEBI" id="CHEBI:24875"/>
    </ligand>
</feature>
<protein>
    <submittedName>
        <fullName evidence="6">ABC transporter, ferric iron-binding periplasmic protein</fullName>
    </submittedName>
</protein>
<evidence type="ECO:0000256" key="1">
    <source>
        <dbReference type="ARBA" id="ARBA00008520"/>
    </source>
</evidence>
<dbReference type="GO" id="GO:0046872">
    <property type="term" value="F:metal ion binding"/>
    <property type="evidence" value="ECO:0007669"/>
    <property type="project" value="UniProtKB-KW"/>
</dbReference>
<dbReference type="PANTHER" id="PTHR30006">
    <property type="entry name" value="THIAMINE-BINDING PERIPLASMIC PROTEIN-RELATED"/>
    <property type="match status" value="1"/>
</dbReference>
<organism evidence="6 7">
    <name type="scientific">Calothrix parasitica NIES-267</name>
    <dbReference type="NCBI Taxonomy" id="1973488"/>
    <lineage>
        <taxon>Bacteria</taxon>
        <taxon>Bacillati</taxon>
        <taxon>Cyanobacteriota</taxon>
        <taxon>Cyanophyceae</taxon>
        <taxon>Nostocales</taxon>
        <taxon>Calotrichaceae</taxon>
        <taxon>Calothrix</taxon>
    </lineage>
</organism>
<dbReference type="Pfam" id="PF13343">
    <property type="entry name" value="SBP_bac_6"/>
    <property type="match status" value="1"/>
</dbReference>
<dbReference type="PIRSF" id="PIRSF002825">
    <property type="entry name" value="CfbpA"/>
    <property type="match status" value="1"/>
</dbReference>
<reference evidence="6 7" key="1">
    <citation type="submission" date="2017-06" db="EMBL/GenBank/DDBJ databases">
        <title>Genome sequencing of cyanobaciteial culture collection at National Institute for Environmental Studies (NIES).</title>
        <authorList>
            <person name="Hirose Y."/>
            <person name="Shimura Y."/>
            <person name="Fujisawa T."/>
            <person name="Nakamura Y."/>
            <person name="Kawachi M."/>
        </authorList>
    </citation>
    <scope>NUCLEOTIDE SEQUENCE [LARGE SCALE GENOMIC DNA]</scope>
    <source>
        <strain evidence="6 7">NIES-267</strain>
    </source>
</reference>
<keyword evidence="2" id="KW-0406">Ion transport</keyword>
<evidence type="ECO:0000256" key="4">
    <source>
        <dbReference type="PIRSR" id="PIRSR002825-1"/>
    </source>
</evidence>
<sequence length="339" mass="38350">MINKKSLLAGFVAVATTFASFAGGADFANAQRKKTLVIYSGRSEKLIGPLIKQARKDLNMDIKVRYGKTAQLAIALLEEGRNSRADLFFAQDAGALGALERRNRTVRISSNILEKVPYRYRSPWGNWMGISGRARVIDYNTKLVNKRQLPKSIWELTQRKWRGKVAWAPTNGSFQSFVTGMRVVYGDKKTLQWLRAMKANGARKYPKNSAIVKALGRGEVHLGLVNHYYLNRFKKKNPRFPVAHHSTRNDVGAMINVAGVAIMRTTDQKSDAQRFINYLLSRKSQRFFAQKTTEYPLRKGMRSPKGQIPLNKLNAPRINLTNLHSLEKTLKLMQKAGVL</sequence>
<dbReference type="AlphaFoldDB" id="A0A1Z4LJM2"/>
<keyword evidence="2" id="KW-0813">Transport</keyword>
<evidence type="ECO:0000313" key="7">
    <source>
        <dbReference type="Proteomes" id="UP000218418"/>
    </source>
</evidence>
<dbReference type="Proteomes" id="UP000218418">
    <property type="component" value="Chromosome"/>
</dbReference>
<dbReference type="SUPFAM" id="SSF53850">
    <property type="entry name" value="Periplasmic binding protein-like II"/>
    <property type="match status" value="1"/>
</dbReference>
<feature type="signal peptide" evidence="5">
    <location>
        <begin position="1"/>
        <end position="22"/>
    </location>
</feature>
<evidence type="ECO:0000256" key="2">
    <source>
        <dbReference type="ARBA" id="ARBA00022496"/>
    </source>
</evidence>
<feature type="binding site" evidence="4">
    <location>
        <position position="229"/>
    </location>
    <ligand>
        <name>Fe cation</name>
        <dbReference type="ChEBI" id="CHEBI:24875"/>
    </ligand>
</feature>
<feature type="chain" id="PRO_5012870964" evidence="5">
    <location>
        <begin position="23"/>
        <end position="339"/>
    </location>
</feature>
<evidence type="ECO:0000313" key="6">
    <source>
        <dbReference type="EMBL" id="BAY81437.1"/>
    </source>
</evidence>
<dbReference type="OrthoDB" id="9769319at2"/>
<gene>
    <name evidence="6" type="ORF">NIES267_09130</name>
</gene>
<keyword evidence="4" id="KW-0479">Metal-binding</keyword>
<keyword evidence="7" id="KW-1185">Reference proteome</keyword>
<keyword evidence="4" id="KW-0408">Iron</keyword>
<dbReference type="GO" id="GO:0030288">
    <property type="term" value="C:outer membrane-bounded periplasmic space"/>
    <property type="evidence" value="ECO:0007669"/>
    <property type="project" value="TreeGrafter"/>
</dbReference>
<keyword evidence="2" id="KW-0410">Iron transport</keyword>
<evidence type="ECO:0000256" key="3">
    <source>
        <dbReference type="ARBA" id="ARBA00022729"/>
    </source>
</evidence>
<dbReference type="GO" id="GO:0006826">
    <property type="term" value="P:iron ion transport"/>
    <property type="evidence" value="ECO:0007669"/>
    <property type="project" value="UniProtKB-KW"/>
</dbReference>
<evidence type="ECO:0000256" key="5">
    <source>
        <dbReference type="SAM" id="SignalP"/>
    </source>
</evidence>
<keyword evidence="3 5" id="KW-0732">Signal</keyword>
<dbReference type="InterPro" id="IPR026045">
    <property type="entry name" value="Ferric-bd"/>
</dbReference>
<proteinExistence type="inferred from homology"/>
<accession>A0A1Z4LJM2</accession>
<name>A0A1Z4LJM2_9CYAN</name>